<reference evidence="2" key="1">
    <citation type="journal article" date="2022" name="Mol. Ecol. Resour.">
        <title>The genomes of chicory, endive, great burdock and yacon provide insights into Asteraceae palaeo-polyploidization history and plant inulin production.</title>
        <authorList>
            <person name="Fan W."/>
            <person name="Wang S."/>
            <person name="Wang H."/>
            <person name="Wang A."/>
            <person name="Jiang F."/>
            <person name="Liu H."/>
            <person name="Zhao H."/>
            <person name="Xu D."/>
            <person name="Zhang Y."/>
        </authorList>
    </citation>
    <scope>NUCLEOTIDE SEQUENCE [LARGE SCALE GENOMIC DNA]</scope>
    <source>
        <strain evidence="2">cv. Yunnan</strain>
    </source>
</reference>
<gene>
    <name evidence="1" type="ORF">L1987_01814</name>
</gene>
<organism evidence="1 2">
    <name type="scientific">Smallanthus sonchifolius</name>
    <dbReference type="NCBI Taxonomy" id="185202"/>
    <lineage>
        <taxon>Eukaryota</taxon>
        <taxon>Viridiplantae</taxon>
        <taxon>Streptophyta</taxon>
        <taxon>Embryophyta</taxon>
        <taxon>Tracheophyta</taxon>
        <taxon>Spermatophyta</taxon>
        <taxon>Magnoliopsida</taxon>
        <taxon>eudicotyledons</taxon>
        <taxon>Gunneridae</taxon>
        <taxon>Pentapetalae</taxon>
        <taxon>asterids</taxon>
        <taxon>campanulids</taxon>
        <taxon>Asterales</taxon>
        <taxon>Asteraceae</taxon>
        <taxon>Asteroideae</taxon>
        <taxon>Heliantheae alliance</taxon>
        <taxon>Millerieae</taxon>
        <taxon>Smallanthus</taxon>
    </lineage>
</organism>
<evidence type="ECO:0000313" key="2">
    <source>
        <dbReference type="Proteomes" id="UP001056120"/>
    </source>
</evidence>
<protein>
    <submittedName>
        <fullName evidence="1">Uncharacterized protein</fullName>
    </submittedName>
</protein>
<dbReference type="EMBL" id="CM042018">
    <property type="protein sequence ID" value="KAI3827731.1"/>
    <property type="molecule type" value="Genomic_DNA"/>
</dbReference>
<sequence length="254" mass="28690">MCMNKKNKFQGLKAIEKFGEFAGADDEPVHVPVQEPVVHVQQPRVEQEQKRVKTSHSNQAPQQQQQIPSASQEDIDVIDQYLNTPPELKSKDKGEATTYTSNIPKDEEEKEDDDNDDDDGDDGGYDGGDEKKDDDNNDGDDNDKTFDDMFDFLDLELRNEEKAMVMYTGGKGSSRSHAHTVVFDGNEDELQFDVEDDIDVGLEFQENVFGDLFNTEEQSKGLDQVKTVEAEVVELDSELEQLFDDIDDDVNLPN</sequence>
<dbReference type="Proteomes" id="UP001056120">
    <property type="component" value="Linkage Group LG01"/>
</dbReference>
<keyword evidence="2" id="KW-1185">Reference proteome</keyword>
<evidence type="ECO:0000313" key="1">
    <source>
        <dbReference type="EMBL" id="KAI3827731.1"/>
    </source>
</evidence>
<accession>A0ACB9K5Z7</accession>
<proteinExistence type="predicted"/>
<name>A0ACB9K5Z7_9ASTR</name>
<comment type="caution">
    <text evidence="1">The sequence shown here is derived from an EMBL/GenBank/DDBJ whole genome shotgun (WGS) entry which is preliminary data.</text>
</comment>
<reference evidence="1 2" key="2">
    <citation type="journal article" date="2022" name="Mol. Ecol. Resour.">
        <title>The genomes of chicory, endive, great burdock and yacon provide insights into Asteraceae paleo-polyploidization history and plant inulin production.</title>
        <authorList>
            <person name="Fan W."/>
            <person name="Wang S."/>
            <person name="Wang H."/>
            <person name="Wang A."/>
            <person name="Jiang F."/>
            <person name="Liu H."/>
            <person name="Zhao H."/>
            <person name="Xu D."/>
            <person name="Zhang Y."/>
        </authorList>
    </citation>
    <scope>NUCLEOTIDE SEQUENCE [LARGE SCALE GENOMIC DNA]</scope>
    <source>
        <strain evidence="2">cv. Yunnan</strain>
        <tissue evidence="1">Leaves</tissue>
    </source>
</reference>